<dbReference type="AlphaFoldDB" id="A0AAD8T1F2"/>
<feature type="compositionally biased region" description="Basic and acidic residues" evidence="2">
    <location>
        <begin position="155"/>
        <end position="170"/>
    </location>
</feature>
<reference evidence="4" key="1">
    <citation type="submission" date="2023-07" db="EMBL/GenBank/DDBJ databases">
        <title>A chromosome-level genome assembly of Lolium multiflorum.</title>
        <authorList>
            <person name="Chen Y."/>
            <person name="Copetti D."/>
            <person name="Kolliker R."/>
            <person name="Studer B."/>
        </authorList>
    </citation>
    <scope>NUCLEOTIDE SEQUENCE</scope>
    <source>
        <strain evidence="4">02402/16</strain>
        <tissue evidence="4">Leaf</tissue>
    </source>
</reference>
<keyword evidence="5" id="KW-1185">Reference proteome</keyword>
<dbReference type="Proteomes" id="UP001231189">
    <property type="component" value="Unassembled WGS sequence"/>
</dbReference>
<dbReference type="EMBL" id="JAUUTY010000003">
    <property type="protein sequence ID" value="KAK1667730.1"/>
    <property type="molecule type" value="Genomic_DNA"/>
</dbReference>
<evidence type="ECO:0000313" key="4">
    <source>
        <dbReference type="EMBL" id="KAK1667730.1"/>
    </source>
</evidence>
<keyword evidence="1" id="KW-0479">Metal-binding</keyword>
<comment type="caution">
    <text evidence="4">The sequence shown here is derived from an EMBL/GenBank/DDBJ whole genome shotgun (WGS) entry which is preliminary data.</text>
</comment>
<name>A0AAD8T1F2_LOLMU</name>
<proteinExistence type="predicted"/>
<evidence type="ECO:0000256" key="2">
    <source>
        <dbReference type="SAM" id="MobiDB-lite"/>
    </source>
</evidence>
<gene>
    <name evidence="4" type="ORF">QYE76_055889</name>
</gene>
<dbReference type="Pfam" id="PF14223">
    <property type="entry name" value="Retrotran_gag_2"/>
    <property type="match status" value="1"/>
</dbReference>
<dbReference type="GO" id="GO:0008270">
    <property type="term" value="F:zinc ion binding"/>
    <property type="evidence" value="ECO:0007669"/>
    <property type="project" value="UniProtKB-KW"/>
</dbReference>
<keyword evidence="1" id="KW-0862">Zinc</keyword>
<feature type="domain" description="CCHC-type" evidence="3">
    <location>
        <begin position="176"/>
        <end position="189"/>
    </location>
</feature>
<protein>
    <recommendedName>
        <fullName evidence="3">CCHC-type domain-containing protein</fullName>
    </recommendedName>
</protein>
<accession>A0AAD8T1F2</accession>
<evidence type="ECO:0000259" key="3">
    <source>
        <dbReference type="PROSITE" id="PS50158"/>
    </source>
</evidence>
<sequence length="368" mass="41236">MIHMAVTPKDRAHIRSLKTAKEAWDKLDKLFLGNESIQSSRFDEVNNMAYKFVMIEGESPEEMYRHLIALAVQMQDLGETFNAEDLVARAHNTRKPNLALKMREHDASENDEDPMEWSPDDLKTNYHEHMALAAKNFWDGKNTRGSRPRGSSRYSPRDSPRSFSKSPREGQKGITCYNCGGKSHFIADCIYERREENGGRLVRKDKFKSLSKGFSKFSSKPGDAKVFFTKNPGAFIIREEYSSKEGEEREDKRLNKEDEGVADVYARFYSSYSGGITHTWMGETWLVDGEASVVMMAMISSNSPSGGVPSGDFGSRDGVSRCGGVTEGFGDFDFSPCVFRSKAISSPKEGIGGRPRATRWARPPGRAA</sequence>
<evidence type="ECO:0000256" key="1">
    <source>
        <dbReference type="PROSITE-ProRule" id="PRU00047"/>
    </source>
</evidence>
<keyword evidence="1" id="KW-0863">Zinc-finger</keyword>
<dbReference type="InterPro" id="IPR001878">
    <property type="entry name" value="Znf_CCHC"/>
</dbReference>
<evidence type="ECO:0000313" key="5">
    <source>
        <dbReference type="Proteomes" id="UP001231189"/>
    </source>
</evidence>
<dbReference type="GO" id="GO:0003676">
    <property type="term" value="F:nucleic acid binding"/>
    <property type="evidence" value="ECO:0007669"/>
    <property type="project" value="InterPro"/>
</dbReference>
<feature type="region of interest" description="Disordered" evidence="2">
    <location>
        <begin position="137"/>
        <end position="170"/>
    </location>
</feature>
<feature type="region of interest" description="Disordered" evidence="2">
    <location>
        <begin position="345"/>
        <end position="368"/>
    </location>
</feature>
<dbReference type="Gene3D" id="4.10.60.10">
    <property type="entry name" value="Zinc finger, CCHC-type"/>
    <property type="match status" value="1"/>
</dbReference>
<organism evidence="4 5">
    <name type="scientific">Lolium multiflorum</name>
    <name type="common">Italian ryegrass</name>
    <name type="synonym">Lolium perenne subsp. multiflorum</name>
    <dbReference type="NCBI Taxonomy" id="4521"/>
    <lineage>
        <taxon>Eukaryota</taxon>
        <taxon>Viridiplantae</taxon>
        <taxon>Streptophyta</taxon>
        <taxon>Embryophyta</taxon>
        <taxon>Tracheophyta</taxon>
        <taxon>Spermatophyta</taxon>
        <taxon>Magnoliopsida</taxon>
        <taxon>Liliopsida</taxon>
        <taxon>Poales</taxon>
        <taxon>Poaceae</taxon>
        <taxon>BOP clade</taxon>
        <taxon>Pooideae</taxon>
        <taxon>Poodae</taxon>
        <taxon>Poeae</taxon>
        <taxon>Poeae Chloroplast Group 2 (Poeae type)</taxon>
        <taxon>Loliodinae</taxon>
        <taxon>Loliinae</taxon>
        <taxon>Lolium</taxon>
    </lineage>
</organism>
<dbReference type="PROSITE" id="PS50158">
    <property type="entry name" value="ZF_CCHC"/>
    <property type="match status" value="1"/>
</dbReference>